<keyword evidence="1" id="KW-0812">Transmembrane</keyword>
<sequence length="97" mass="10477">MISEGPIGVVSAIVTFYYDYALIADTRDKLDQILLDLIVLNAIVSCIICLSVNSQYRDVARKTFCGRSKKNQVGIARIQGISVSSVPRVTASNAVVA</sequence>
<dbReference type="OrthoDB" id="10309332at2759"/>
<dbReference type="Pfam" id="PF10324">
    <property type="entry name" value="7TM_GPCR_Srw"/>
    <property type="match status" value="1"/>
</dbReference>
<gene>
    <name evidence="2" type="ORF">B9Z55_028299</name>
</gene>
<proteinExistence type="predicted"/>
<protein>
    <submittedName>
        <fullName evidence="2">Uncharacterized protein</fullName>
    </submittedName>
</protein>
<evidence type="ECO:0000313" key="2">
    <source>
        <dbReference type="EMBL" id="PIC12647.1"/>
    </source>
</evidence>
<comment type="caution">
    <text evidence="2">The sequence shown here is derived from an EMBL/GenBank/DDBJ whole genome shotgun (WGS) entry which is preliminary data.</text>
</comment>
<keyword evidence="1" id="KW-1133">Transmembrane helix</keyword>
<dbReference type="SUPFAM" id="SSF81321">
    <property type="entry name" value="Family A G protein-coupled receptor-like"/>
    <property type="match status" value="1"/>
</dbReference>
<name>A0A2G5SC93_9PELO</name>
<dbReference type="AlphaFoldDB" id="A0A2G5SC93"/>
<dbReference type="GO" id="GO:0008528">
    <property type="term" value="F:G protein-coupled peptide receptor activity"/>
    <property type="evidence" value="ECO:0007669"/>
    <property type="project" value="InterPro"/>
</dbReference>
<organism evidence="2 3">
    <name type="scientific">Caenorhabditis nigoni</name>
    <dbReference type="NCBI Taxonomy" id="1611254"/>
    <lineage>
        <taxon>Eukaryota</taxon>
        <taxon>Metazoa</taxon>
        <taxon>Ecdysozoa</taxon>
        <taxon>Nematoda</taxon>
        <taxon>Chromadorea</taxon>
        <taxon>Rhabditida</taxon>
        <taxon>Rhabditina</taxon>
        <taxon>Rhabditomorpha</taxon>
        <taxon>Rhabditoidea</taxon>
        <taxon>Rhabditidae</taxon>
        <taxon>Peloderinae</taxon>
        <taxon>Caenorhabditis</taxon>
    </lineage>
</organism>
<dbReference type="Proteomes" id="UP000230233">
    <property type="component" value="Unassembled WGS sequence"/>
</dbReference>
<dbReference type="EMBL" id="PDUG01000020">
    <property type="protein sequence ID" value="PIC12647.1"/>
    <property type="molecule type" value="Genomic_DNA"/>
</dbReference>
<keyword evidence="3" id="KW-1185">Reference proteome</keyword>
<keyword evidence="1" id="KW-0472">Membrane</keyword>
<dbReference type="Gene3D" id="1.20.1070.10">
    <property type="entry name" value="Rhodopsin 7-helix transmembrane proteins"/>
    <property type="match status" value="1"/>
</dbReference>
<evidence type="ECO:0000256" key="1">
    <source>
        <dbReference type="SAM" id="Phobius"/>
    </source>
</evidence>
<evidence type="ECO:0000313" key="3">
    <source>
        <dbReference type="Proteomes" id="UP000230233"/>
    </source>
</evidence>
<reference evidence="3" key="1">
    <citation type="submission" date="2017-10" db="EMBL/GenBank/DDBJ databases">
        <title>Rapid genome shrinkage in a self-fertile nematode reveals novel sperm competition proteins.</title>
        <authorList>
            <person name="Yin D."/>
            <person name="Schwarz E.M."/>
            <person name="Thomas C.G."/>
            <person name="Felde R.L."/>
            <person name="Korf I.F."/>
            <person name="Cutter A.D."/>
            <person name="Schartner C.M."/>
            <person name="Ralston E.J."/>
            <person name="Meyer B.J."/>
            <person name="Haag E.S."/>
        </authorList>
    </citation>
    <scope>NUCLEOTIDE SEQUENCE [LARGE SCALE GENOMIC DNA]</scope>
    <source>
        <strain evidence="3">JU1422</strain>
    </source>
</reference>
<dbReference type="InterPro" id="IPR019427">
    <property type="entry name" value="7TM_GPCR_serpentine_rcpt_Srw"/>
</dbReference>
<accession>A0A2G5SC93</accession>
<feature type="transmembrane region" description="Helical" evidence="1">
    <location>
        <begin position="33"/>
        <end position="52"/>
    </location>
</feature>